<dbReference type="Proteomes" id="UP000294689">
    <property type="component" value="Unassembled WGS sequence"/>
</dbReference>
<dbReference type="EMBL" id="SOBW01000008">
    <property type="protein sequence ID" value="TDU39818.1"/>
    <property type="molecule type" value="Genomic_DNA"/>
</dbReference>
<organism evidence="1 2">
    <name type="scientific">Gelidibacter sediminis</name>
    <dbReference type="NCBI Taxonomy" id="1608710"/>
    <lineage>
        <taxon>Bacteria</taxon>
        <taxon>Pseudomonadati</taxon>
        <taxon>Bacteroidota</taxon>
        <taxon>Flavobacteriia</taxon>
        <taxon>Flavobacteriales</taxon>
        <taxon>Flavobacteriaceae</taxon>
        <taxon>Gelidibacter</taxon>
    </lineage>
</organism>
<comment type="caution">
    <text evidence="1">The sequence shown here is derived from an EMBL/GenBank/DDBJ whole genome shotgun (WGS) entry which is preliminary data.</text>
</comment>
<dbReference type="RefSeq" id="WP_208293691.1">
    <property type="nucleotide sequence ID" value="NZ_SOBW01000008.1"/>
</dbReference>
<sequence length="136" mass="15700">MDRGYEKERFVTIKIKSSVARKFKQFSKRMSKSQSMTLLLMLDFFEVNGISPSEAIGPQMVTLEAKLAMLIKKRMNGMIAILKDIEKTQTKPAAAMLYALFEQAEQPQKKLILEKKFVKETKQVRFREKNSDSTNT</sequence>
<evidence type="ECO:0000313" key="2">
    <source>
        <dbReference type="Proteomes" id="UP000294689"/>
    </source>
</evidence>
<reference evidence="1 2" key="1">
    <citation type="submission" date="2019-03" db="EMBL/GenBank/DDBJ databases">
        <title>Genomic Encyclopedia of Archaeal and Bacterial Type Strains, Phase II (KMG-II): from individual species to whole genera.</title>
        <authorList>
            <person name="Goeker M."/>
        </authorList>
    </citation>
    <scope>NUCLEOTIDE SEQUENCE [LARGE SCALE GENOMIC DNA]</scope>
    <source>
        <strain evidence="1 2">DSM 28135</strain>
    </source>
</reference>
<gene>
    <name evidence="1" type="ORF">BXY82_1850</name>
</gene>
<proteinExistence type="predicted"/>
<dbReference type="AlphaFoldDB" id="A0A4R7PXZ8"/>
<accession>A0A4R7PXZ8</accession>
<evidence type="ECO:0000313" key="1">
    <source>
        <dbReference type="EMBL" id="TDU39818.1"/>
    </source>
</evidence>
<keyword evidence="2" id="KW-1185">Reference proteome</keyword>
<dbReference type="NCBIfam" id="NF041200">
    <property type="entry name" value="mob_BfmA_Nterm"/>
    <property type="match status" value="1"/>
</dbReference>
<protein>
    <submittedName>
        <fullName evidence="1">Uncharacterized protein</fullName>
    </submittedName>
</protein>
<dbReference type="InterPro" id="IPR048012">
    <property type="entry name" value="BfmA-like_N"/>
</dbReference>
<name>A0A4R7PXZ8_9FLAO</name>